<reference evidence="3" key="1">
    <citation type="journal article" date="2016" name="Genome Biol. Evol.">
        <title>Comparative 'omics' of the Fusarium fujikuroi species complex highlights differences in genetic potential and metabolite synthesis.</title>
        <authorList>
            <person name="Niehaus E.-M."/>
            <person name="Muensterkoetter M."/>
            <person name="Proctor R.H."/>
            <person name="Brown D.W."/>
            <person name="Sharon A."/>
            <person name="Idan Y."/>
            <person name="Oren-Young L."/>
            <person name="Sieber C.M."/>
            <person name="Novak O."/>
            <person name="Pencik A."/>
            <person name="Tarkowska D."/>
            <person name="Hromadova K."/>
            <person name="Freeman S."/>
            <person name="Maymon M."/>
            <person name="Elazar M."/>
            <person name="Youssef S.A."/>
            <person name="El-Shabrawy E.S.M."/>
            <person name="Shalaby A.B.A."/>
            <person name="Houterman P."/>
            <person name="Brock N.L."/>
            <person name="Burkhardt I."/>
            <person name="Tsavkelova E.A."/>
            <person name="Dickschat J.S."/>
            <person name="Galuszka P."/>
            <person name="Gueldener U."/>
            <person name="Tudzynski B."/>
        </authorList>
    </citation>
    <scope>NUCLEOTIDE SEQUENCE [LARGE SCALE GENOMIC DNA]</scope>
    <source>
        <strain evidence="3">ET1</strain>
    </source>
</reference>
<evidence type="ECO:0000259" key="1">
    <source>
        <dbReference type="PROSITE" id="PS50011"/>
    </source>
</evidence>
<dbReference type="InterPro" id="IPR000719">
    <property type="entry name" value="Prot_kinase_dom"/>
</dbReference>
<protein>
    <recommendedName>
        <fullName evidence="1">Protein kinase domain-containing protein</fullName>
    </recommendedName>
</protein>
<keyword evidence="3" id="KW-1185">Reference proteome</keyword>
<feature type="domain" description="Protein kinase" evidence="1">
    <location>
        <begin position="1"/>
        <end position="125"/>
    </location>
</feature>
<dbReference type="AlphaFoldDB" id="A0A1L7VJ35"/>
<proteinExistence type="predicted"/>
<dbReference type="EMBL" id="FJOF01000004">
    <property type="protein sequence ID" value="CZR40591.1"/>
    <property type="molecule type" value="Genomic_DNA"/>
</dbReference>
<dbReference type="VEuPathDB" id="FungiDB:FPRO_05491"/>
<dbReference type="GO" id="GO:0005524">
    <property type="term" value="F:ATP binding"/>
    <property type="evidence" value="ECO:0007669"/>
    <property type="project" value="InterPro"/>
</dbReference>
<name>A0A1L7VJ35_FUSPR</name>
<dbReference type="InterPro" id="IPR011009">
    <property type="entry name" value="Kinase-like_dom_sf"/>
</dbReference>
<organism evidence="2 3">
    <name type="scientific">Fusarium proliferatum (strain ET1)</name>
    <name type="common">Orchid endophyte fungus</name>
    <dbReference type="NCBI Taxonomy" id="1227346"/>
    <lineage>
        <taxon>Eukaryota</taxon>
        <taxon>Fungi</taxon>
        <taxon>Dikarya</taxon>
        <taxon>Ascomycota</taxon>
        <taxon>Pezizomycotina</taxon>
        <taxon>Sordariomycetes</taxon>
        <taxon>Hypocreomycetidae</taxon>
        <taxon>Hypocreales</taxon>
        <taxon>Nectriaceae</taxon>
        <taxon>Fusarium</taxon>
        <taxon>Fusarium fujikuroi species complex</taxon>
    </lineage>
</organism>
<comment type="caution">
    <text evidence="2">The sequence shown here is derived from an EMBL/GenBank/DDBJ whole genome shotgun (WGS) entry which is preliminary data.</text>
</comment>
<dbReference type="GeneID" id="42050372"/>
<evidence type="ECO:0000313" key="2">
    <source>
        <dbReference type="EMBL" id="CZR40591.1"/>
    </source>
</evidence>
<dbReference type="PROSITE" id="PS50011">
    <property type="entry name" value="PROTEIN_KINASE_DOM"/>
    <property type="match status" value="1"/>
</dbReference>
<gene>
    <name evidence="2" type="ORF">FPRO_05491</name>
</gene>
<accession>A0A1L7VJ35</accession>
<evidence type="ECO:0000313" key="3">
    <source>
        <dbReference type="Proteomes" id="UP000183971"/>
    </source>
</evidence>
<dbReference type="Proteomes" id="UP000183971">
    <property type="component" value="Unassembled WGS sequence"/>
</dbReference>
<dbReference type="RefSeq" id="XP_031081184.1">
    <property type="nucleotide sequence ID" value="XM_031231114.1"/>
</dbReference>
<sequence>MTEKLDVARELAKSVSYGHTFGFVHKDVRPETVLTLEEAKTSSRSTFLVGFGLIFDGIHIKYPARVKDKFIEMAHIQLPAYMVSRYAQVVHTCLTCLDPDNIDFGPEAEFPDEDGIRFGVGFCSG</sequence>
<dbReference type="GO" id="GO:0004672">
    <property type="term" value="F:protein kinase activity"/>
    <property type="evidence" value="ECO:0007669"/>
    <property type="project" value="InterPro"/>
</dbReference>
<dbReference type="SUPFAM" id="SSF56112">
    <property type="entry name" value="Protein kinase-like (PK-like)"/>
    <property type="match status" value="1"/>
</dbReference>